<accession>A0A2W5FTM8</accession>
<dbReference type="Gene3D" id="3.90.320.10">
    <property type="match status" value="1"/>
</dbReference>
<gene>
    <name evidence="1" type="ORF">DI586_01365</name>
</gene>
<dbReference type="Pfam" id="PF13366">
    <property type="entry name" value="PDDEXK_3"/>
    <property type="match status" value="1"/>
</dbReference>
<dbReference type="AlphaFoldDB" id="A0A2W5FTM8"/>
<dbReference type="NCBIfam" id="TIGR04256">
    <property type="entry name" value="GxxExxY"/>
    <property type="match status" value="1"/>
</dbReference>
<comment type="caution">
    <text evidence="1">The sequence shown here is derived from an EMBL/GenBank/DDBJ whole genome shotgun (WGS) entry which is preliminary data.</text>
</comment>
<evidence type="ECO:0000313" key="1">
    <source>
        <dbReference type="EMBL" id="PZP57130.1"/>
    </source>
</evidence>
<dbReference type="EMBL" id="QFOT01000007">
    <property type="protein sequence ID" value="PZP57130.1"/>
    <property type="molecule type" value="Genomic_DNA"/>
</dbReference>
<reference evidence="1 2" key="1">
    <citation type="submission" date="2017-08" db="EMBL/GenBank/DDBJ databases">
        <title>Infants hospitalized years apart are colonized by the same room-sourced microbial strains.</title>
        <authorList>
            <person name="Brooks B."/>
            <person name="Olm M.R."/>
            <person name="Firek B.A."/>
            <person name="Baker R."/>
            <person name="Thomas B.C."/>
            <person name="Morowitz M.J."/>
            <person name="Banfield J.F."/>
        </authorList>
    </citation>
    <scope>NUCLEOTIDE SEQUENCE [LARGE SCALE GENOMIC DNA]</scope>
    <source>
        <strain evidence="1">S2_006_000_R2_64</strain>
    </source>
</reference>
<dbReference type="InterPro" id="IPR011604">
    <property type="entry name" value="PDDEXK-like_dom_sf"/>
</dbReference>
<organism evidence="1 2">
    <name type="scientific">Micavibrio aeruginosavorus</name>
    <dbReference type="NCBI Taxonomy" id="349221"/>
    <lineage>
        <taxon>Bacteria</taxon>
        <taxon>Pseudomonadati</taxon>
        <taxon>Bdellovibrionota</taxon>
        <taxon>Bdellovibrionia</taxon>
        <taxon>Bdellovibrionales</taxon>
        <taxon>Pseudobdellovibrionaceae</taxon>
        <taxon>Micavibrio</taxon>
    </lineage>
</organism>
<protein>
    <submittedName>
        <fullName evidence="1">GxxExxY protein</fullName>
    </submittedName>
</protein>
<proteinExistence type="predicted"/>
<evidence type="ECO:0000313" key="2">
    <source>
        <dbReference type="Proteomes" id="UP000249739"/>
    </source>
</evidence>
<sequence>MGNVIDLGSPDNILTEKIIKCAIQVHKNLGPGLLESIYEECMCIELEKFGLKCERQKNFPINYDGKILKNNLKIDLLVEDKIILELKSVEKINPVYEAQLLTYLKLTNLSLGLLMNFNVNLMKNGLKRIVNKYQISADSLNSAPPR</sequence>
<dbReference type="Proteomes" id="UP000249739">
    <property type="component" value="Unassembled WGS sequence"/>
</dbReference>
<name>A0A2W5FTM8_9BACT</name>
<dbReference type="InterPro" id="IPR026350">
    <property type="entry name" value="GxxExxY"/>
</dbReference>